<protein>
    <submittedName>
        <fullName evidence="2">YbaB/EbfC DNA-binding family protein</fullName>
    </submittedName>
</protein>
<proteinExistence type="predicted"/>
<sequence>MNPEQWLTQYDDKLKQAAADAERADAALRDVGGVGSAADGQVTVRVNASGATVDLVLRAGSRDYPPEHLAQLIMKATREAQRDAANRVVAVMREFVGDSPTLDVIEKHLTEHRPAEPEEPVAAAPARARRRASDDEYFENPPTIIK</sequence>
<comment type="caution">
    <text evidence="2">The sequence shown here is derived from an EMBL/GenBank/DDBJ whole genome shotgun (WGS) entry which is preliminary data.</text>
</comment>
<evidence type="ECO:0000256" key="1">
    <source>
        <dbReference type="SAM" id="MobiDB-lite"/>
    </source>
</evidence>
<dbReference type="Proteomes" id="UP000294257">
    <property type="component" value="Unassembled WGS sequence"/>
</dbReference>
<dbReference type="GO" id="GO:0003677">
    <property type="term" value="F:DNA binding"/>
    <property type="evidence" value="ECO:0007669"/>
    <property type="project" value="UniProtKB-KW"/>
</dbReference>
<name>A0A4Q7KWJ4_9PSEU</name>
<evidence type="ECO:0000313" key="3">
    <source>
        <dbReference type="Proteomes" id="UP000294257"/>
    </source>
</evidence>
<feature type="region of interest" description="Disordered" evidence="1">
    <location>
        <begin position="111"/>
        <end position="146"/>
    </location>
</feature>
<dbReference type="InterPro" id="IPR036894">
    <property type="entry name" value="YbaB-like_sf"/>
</dbReference>
<gene>
    <name evidence="2" type="ORF">EV193_103274</name>
</gene>
<dbReference type="OrthoDB" id="4762213at2"/>
<keyword evidence="2" id="KW-0238">DNA-binding</keyword>
<accession>A0A4Q7KWJ4</accession>
<dbReference type="EMBL" id="SGWQ01000003">
    <property type="protein sequence ID" value="RZS40956.1"/>
    <property type="molecule type" value="Genomic_DNA"/>
</dbReference>
<dbReference type="InterPro" id="IPR004401">
    <property type="entry name" value="YbaB/EbfC"/>
</dbReference>
<organism evidence="2 3">
    <name type="scientific">Herbihabitans rhizosphaerae</name>
    <dbReference type="NCBI Taxonomy" id="1872711"/>
    <lineage>
        <taxon>Bacteria</taxon>
        <taxon>Bacillati</taxon>
        <taxon>Actinomycetota</taxon>
        <taxon>Actinomycetes</taxon>
        <taxon>Pseudonocardiales</taxon>
        <taxon>Pseudonocardiaceae</taxon>
        <taxon>Herbihabitans</taxon>
    </lineage>
</organism>
<dbReference type="AlphaFoldDB" id="A0A4Q7KWJ4"/>
<keyword evidence="3" id="KW-1185">Reference proteome</keyword>
<reference evidence="2 3" key="1">
    <citation type="submission" date="2019-02" db="EMBL/GenBank/DDBJ databases">
        <title>Genomic Encyclopedia of Type Strains, Phase IV (KMG-IV): sequencing the most valuable type-strain genomes for metagenomic binning, comparative biology and taxonomic classification.</title>
        <authorList>
            <person name="Goeker M."/>
        </authorList>
    </citation>
    <scope>NUCLEOTIDE SEQUENCE [LARGE SCALE GENOMIC DNA]</scope>
    <source>
        <strain evidence="2 3">DSM 101727</strain>
    </source>
</reference>
<dbReference type="Pfam" id="PF02575">
    <property type="entry name" value="YbaB_DNA_bd"/>
    <property type="match status" value="1"/>
</dbReference>
<evidence type="ECO:0000313" key="2">
    <source>
        <dbReference type="EMBL" id="RZS40956.1"/>
    </source>
</evidence>
<dbReference type="SUPFAM" id="SSF82607">
    <property type="entry name" value="YbaB-like"/>
    <property type="match status" value="1"/>
</dbReference>
<dbReference type="Gene3D" id="3.30.1310.10">
    <property type="entry name" value="Nucleoid-associated protein YbaB-like domain"/>
    <property type="match status" value="1"/>
</dbReference>